<keyword evidence="2" id="KW-1185">Reference proteome</keyword>
<reference evidence="1" key="1">
    <citation type="submission" date="2021-06" db="EMBL/GenBank/DDBJ databases">
        <authorList>
            <person name="Kallberg Y."/>
            <person name="Tangrot J."/>
            <person name="Rosling A."/>
        </authorList>
    </citation>
    <scope>NUCLEOTIDE SEQUENCE</scope>
    <source>
        <strain evidence="1">MA461A</strain>
    </source>
</reference>
<evidence type="ECO:0000313" key="1">
    <source>
        <dbReference type="EMBL" id="CAG8837416.1"/>
    </source>
</evidence>
<organism evidence="1 2">
    <name type="scientific">Racocetra persica</name>
    <dbReference type="NCBI Taxonomy" id="160502"/>
    <lineage>
        <taxon>Eukaryota</taxon>
        <taxon>Fungi</taxon>
        <taxon>Fungi incertae sedis</taxon>
        <taxon>Mucoromycota</taxon>
        <taxon>Glomeromycotina</taxon>
        <taxon>Glomeromycetes</taxon>
        <taxon>Diversisporales</taxon>
        <taxon>Gigasporaceae</taxon>
        <taxon>Racocetra</taxon>
    </lineage>
</organism>
<comment type="caution">
    <text evidence="1">The sequence shown here is derived from an EMBL/GenBank/DDBJ whole genome shotgun (WGS) entry which is preliminary data.</text>
</comment>
<protein>
    <submittedName>
        <fullName evidence="1">3018_t:CDS:1</fullName>
    </submittedName>
</protein>
<name>A0ACA9SG05_9GLOM</name>
<feature type="non-terminal residue" evidence="1">
    <location>
        <position position="1"/>
    </location>
</feature>
<sequence>KTPLIEEEKKETEEKILLINNIKNTIDKKTEKINELDAENKELKN</sequence>
<dbReference type="Proteomes" id="UP000789920">
    <property type="component" value="Unassembled WGS sequence"/>
</dbReference>
<dbReference type="EMBL" id="CAJVQC010117610">
    <property type="protein sequence ID" value="CAG8837416.1"/>
    <property type="molecule type" value="Genomic_DNA"/>
</dbReference>
<accession>A0ACA9SG05</accession>
<gene>
    <name evidence="1" type="ORF">RPERSI_LOCUS30295</name>
</gene>
<evidence type="ECO:0000313" key="2">
    <source>
        <dbReference type="Proteomes" id="UP000789920"/>
    </source>
</evidence>
<proteinExistence type="predicted"/>